<dbReference type="GO" id="GO:0005524">
    <property type="term" value="F:ATP binding"/>
    <property type="evidence" value="ECO:0007669"/>
    <property type="project" value="UniProtKB-KW"/>
</dbReference>
<dbReference type="PROSITE" id="PS50109">
    <property type="entry name" value="HIS_KIN"/>
    <property type="match status" value="1"/>
</dbReference>
<dbReference type="InterPro" id="IPR003594">
    <property type="entry name" value="HATPase_dom"/>
</dbReference>
<evidence type="ECO:0000313" key="7">
    <source>
        <dbReference type="EMBL" id="MBE9144173.1"/>
    </source>
</evidence>
<dbReference type="PANTHER" id="PTHR43065:SF48">
    <property type="entry name" value="HISTIDINE KINASE"/>
    <property type="match status" value="1"/>
</dbReference>
<dbReference type="PANTHER" id="PTHR43065">
    <property type="entry name" value="SENSOR HISTIDINE KINASE"/>
    <property type="match status" value="1"/>
</dbReference>
<feature type="domain" description="Histidine kinase" evidence="6">
    <location>
        <begin position="189"/>
        <end position="476"/>
    </location>
</feature>
<comment type="caution">
    <text evidence="7">The sequence shown here is derived from an EMBL/GenBank/DDBJ whole genome shotgun (WGS) entry which is preliminary data.</text>
</comment>
<evidence type="ECO:0000256" key="1">
    <source>
        <dbReference type="ARBA" id="ARBA00000085"/>
    </source>
</evidence>
<dbReference type="Gene3D" id="1.10.287.130">
    <property type="match status" value="1"/>
</dbReference>
<dbReference type="InterPro" id="IPR005467">
    <property type="entry name" value="His_kinase_dom"/>
</dbReference>
<dbReference type="InterPro" id="IPR036890">
    <property type="entry name" value="HATPase_C_sf"/>
</dbReference>
<evidence type="ECO:0000256" key="5">
    <source>
        <dbReference type="ARBA" id="ARBA00023012"/>
    </source>
</evidence>
<dbReference type="EMBL" id="JADEWU010000027">
    <property type="protein sequence ID" value="MBE9144173.1"/>
    <property type="molecule type" value="Genomic_DNA"/>
</dbReference>
<keyword evidence="4" id="KW-0808">Transferase</keyword>
<keyword evidence="7" id="KW-0547">Nucleotide-binding</keyword>
<dbReference type="InterPro" id="IPR003661">
    <property type="entry name" value="HisK_dim/P_dom"/>
</dbReference>
<dbReference type="CDD" id="cd00082">
    <property type="entry name" value="HisKA"/>
    <property type="match status" value="1"/>
</dbReference>
<evidence type="ECO:0000313" key="8">
    <source>
        <dbReference type="Proteomes" id="UP000640725"/>
    </source>
</evidence>
<dbReference type="PRINTS" id="PR00344">
    <property type="entry name" value="BCTRLSENSOR"/>
</dbReference>
<dbReference type="Gene3D" id="3.30.565.10">
    <property type="entry name" value="Histidine kinase-like ATPase, C-terminal domain"/>
    <property type="match status" value="1"/>
</dbReference>
<dbReference type="SMART" id="SM00388">
    <property type="entry name" value="HisKA"/>
    <property type="match status" value="1"/>
</dbReference>
<comment type="catalytic activity">
    <reaction evidence="1">
        <text>ATP + protein L-histidine = ADP + protein N-phospho-L-histidine.</text>
        <dbReference type="EC" id="2.7.13.3"/>
    </reaction>
</comment>
<dbReference type="Pfam" id="PF00512">
    <property type="entry name" value="HisKA"/>
    <property type="match status" value="1"/>
</dbReference>
<keyword evidence="8" id="KW-1185">Reference proteome</keyword>
<dbReference type="InterPro" id="IPR036097">
    <property type="entry name" value="HisK_dim/P_sf"/>
</dbReference>
<organism evidence="7 8">
    <name type="scientific">Planktothrix mougeotii LEGE 06226</name>
    <dbReference type="NCBI Taxonomy" id="1828728"/>
    <lineage>
        <taxon>Bacteria</taxon>
        <taxon>Bacillati</taxon>
        <taxon>Cyanobacteriota</taxon>
        <taxon>Cyanophyceae</taxon>
        <taxon>Oscillatoriophycideae</taxon>
        <taxon>Oscillatoriales</taxon>
        <taxon>Microcoleaceae</taxon>
        <taxon>Planktothrix</taxon>
    </lineage>
</organism>
<evidence type="ECO:0000256" key="4">
    <source>
        <dbReference type="ARBA" id="ARBA00022777"/>
    </source>
</evidence>
<dbReference type="EC" id="2.7.13.3" evidence="2"/>
<dbReference type="Pfam" id="PF02518">
    <property type="entry name" value="HATPase_c"/>
    <property type="match status" value="1"/>
</dbReference>
<proteinExistence type="predicted"/>
<keyword evidence="5" id="KW-0902">Two-component regulatory system</keyword>
<dbReference type="InterPro" id="IPR004358">
    <property type="entry name" value="Sig_transdc_His_kin-like_C"/>
</dbReference>
<evidence type="ECO:0000256" key="2">
    <source>
        <dbReference type="ARBA" id="ARBA00012438"/>
    </source>
</evidence>
<keyword evidence="3" id="KW-0597">Phosphoprotein</keyword>
<keyword evidence="7" id="KW-0067">ATP-binding</keyword>
<protein>
    <recommendedName>
        <fullName evidence="2">histidine kinase</fullName>
        <ecNumber evidence="2">2.7.13.3</ecNumber>
    </recommendedName>
</protein>
<dbReference type="SUPFAM" id="SSF47384">
    <property type="entry name" value="Homodimeric domain of signal transducing histidine kinase"/>
    <property type="match status" value="1"/>
</dbReference>
<evidence type="ECO:0000259" key="6">
    <source>
        <dbReference type="PROSITE" id="PS50109"/>
    </source>
</evidence>
<name>A0ABR9UCI4_9CYAN</name>
<dbReference type="Proteomes" id="UP000640725">
    <property type="component" value="Unassembled WGS sequence"/>
</dbReference>
<evidence type="ECO:0000256" key="3">
    <source>
        <dbReference type="ARBA" id="ARBA00022553"/>
    </source>
</evidence>
<dbReference type="RefSeq" id="WP_193869688.1">
    <property type="nucleotide sequence ID" value="NZ_JADEWU010000027.1"/>
</dbReference>
<keyword evidence="4" id="KW-0418">Kinase</keyword>
<gene>
    <name evidence="7" type="ORF">IQ236_13220</name>
</gene>
<dbReference type="SMART" id="SM00387">
    <property type="entry name" value="HATPase_c"/>
    <property type="match status" value="1"/>
</dbReference>
<dbReference type="SUPFAM" id="SSF55874">
    <property type="entry name" value="ATPase domain of HSP90 chaperone/DNA topoisomerase II/histidine kinase"/>
    <property type="match status" value="1"/>
</dbReference>
<accession>A0ABR9UCI4</accession>
<reference evidence="7 8" key="1">
    <citation type="submission" date="2020-10" db="EMBL/GenBank/DDBJ databases">
        <authorList>
            <person name="Castelo-Branco R."/>
            <person name="Eusebio N."/>
            <person name="Adriana R."/>
            <person name="Vieira A."/>
            <person name="Brugerolle De Fraissinette N."/>
            <person name="Rezende De Castro R."/>
            <person name="Schneider M.P."/>
            <person name="Vasconcelos V."/>
            <person name="Leao P.N."/>
        </authorList>
    </citation>
    <scope>NUCLEOTIDE SEQUENCE [LARGE SCALE GENOMIC DNA]</scope>
    <source>
        <strain evidence="7 8">LEGE 06226</strain>
    </source>
</reference>
<sequence>MVNLQPMETPSSPLPFSSIHNLELESTLQDLSLYDVQVDIKEQGMILAKKLEVNPLIPGVILKEDGEFTGMISRRRFLEQLSRPYGRELFLQRSIRSLQRFAQVELFVLPGKTLIVEAAHKAVQRSPELLYEPIIVQLTENRYQLLDTQQLLVAQSHIHQLTTELLRQQAQSQLIQTEKLASLGQMVAGVAHEIRNPVSCILGNSGCLLNYYQDLMKLIKTYDENTEKPCALIDDLKAEIDFEFLQQDLGEAIKSILVSSERLSQLVNSLHSFSYMDGNQRREINIHDCIDSTLLILKNRLKQGIEVIKNYDDIPLFKCYSGQLSQVFMNLISNAIDALEDGKQNGQKSPRIEIHTQVKMLSEDQIYPARLAQLSQENRLLYSFPTYKKAIDQDILEIDVNSEWLSIRIRDNGNGIPPEIQSRIFDTFFTTKPAGKGTGLGLAISHQIIREKHGGQLNFISTPGVGTEFEILLPLL</sequence>